<name>Q99777_HUMAN</name>
<accession>Q99777</accession>
<evidence type="ECO:0000313" key="2">
    <source>
        <dbReference type="EMBL" id="AAB50216.1"/>
    </source>
</evidence>
<sequence>GAGVLHQHFSSGHIYVLMGLLPPPWTISFTVQTTLQPPGGLPAAPVSGRMAFEPVGRDLARRMVPRAGKRTQTLGARRVAAQGARPLPEDRRPKSGERLHVTVAPCWEFVLPSVSLTAQAWGGVGQEASSGVP</sequence>
<protein>
    <submittedName>
        <fullName evidence="2">Uncharacterized protein</fullName>
    </submittedName>
</protein>
<feature type="non-terminal residue" evidence="2">
    <location>
        <position position="1"/>
    </location>
</feature>
<reference evidence="2" key="1">
    <citation type="journal article" date="1996" name="Anal. Biochem.">
        <title>A "double adaptor" method for improved shotgun library construction.</title>
        <authorList>
            <person name="Andersson B."/>
            <person name="Wentland M.A."/>
            <person name="Ricafrente J.Y."/>
            <person name="Liu W."/>
            <person name="Gibbs R.A."/>
        </authorList>
    </citation>
    <scope>NUCLEOTIDE SEQUENCE</scope>
    <source>
        <tissue evidence="2">Brain</tissue>
    </source>
</reference>
<dbReference type="OrthoDB" id="21144at2759"/>
<dbReference type="BioGRID-ORCS" id="10411">
    <property type="hits" value="15 hits in 1149 CRISPR screens"/>
</dbReference>
<dbReference type="EMBL" id="U79275">
    <property type="protein sequence ID" value="AAB50216.1"/>
    <property type="molecule type" value="mRNA"/>
</dbReference>
<dbReference type="CTD" id="10411"/>
<proteinExistence type="evidence at transcript level"/>
<dbReference type="DNASU" id="10411"/>
<dbReference type="RefSeq" id="NP_006096.2">
    <property type="nucleotide sequence ID" value="NM_006105.5"/>
</dbReference>
<feature type="region of interest" description="Disordered" evidence="1">
    <location>
        <begin position="67"/>
        <end position="98"/>
    </location>
</feature>
<dbReference type="AlphaFoldDB" id="Q99777"/>
<reference evidence="2" key="2">
    <citation type="journal article" date="1997" name="Genome Res.">
        <title>Large-scale concatenation cDNA sequencing.</title>
        <authorList>
            <person name="Yu W."/>
            <person name="Andersson B."/>
            <person name="Worley K.C."/>
            <person name="Muzny D.M."/>
            <person name="Ding Y."/>
            <person name="Liu W."/>
            <person name="Ricafrente J.Y."/>
            <person name="Wentland M.A."/>
            <person name="Lennon G."/>
            <person name="Gibbs R.A."/>
        </authorList>
    </citation>
    <scope>NUCLEOTIDE SEQUENCE</scope>
    <source>
        <tissue evidence="2">Brain</tissue>
    </source>
</reference>
<dbReference type="RefSeq" id="NP_001092001.2">
    <property type="nucleotide sequence ID" value="NM_001098531.4"/>
</dbReference>
<feature type="compositionally biased region" description="Basic and acidic residues" evidence="1">
    <location>
        <begin position="87"/>
        <end position="98"/>
    </location>
</feature>
<dbReference type="KEGG" id="hsa:10411"/>
<dbReference type="RefSeq" id="NP_001092002.1">
    <property type="nucleotide sequence ID" value="NM_001098532.2"/>
</dbReference>
<evidence type="ECO:0000256" key="1">
    <source>
        <dbReference type="SAM" id="MobiDB-lite"/>
    </source>
</evidence>
<organism evidence="2">
    <name type="scientific">Homo sapiens</name>
    <name type="common">Human</name>
    <dbReference type="NCBI Taxonomy" id="9606"/>
    <lineage>
        <taxon>Eukaryota</taxon>
        <taxon>Metazoa</taxon>
        <taxon>Chordata</taxon>
        <taxon>Craniata</taxon>
        <taxon>Vertebrata</taxon>
        <taxon>Euteleostomi</taxon>
        <taxon>Mammalia</taxon>
        <taxon>Eutheria</taxon>
        <taxon>Euarchontoglires</taxon>
        <taxon>Primates</taxon>
        <taxon>Haplorrhini</taxon>
        <taxon>Catarrhini</taxon>
        <taxon>Hominidae</taxon>
        <taxon>Homo</taxon>
    </lineage>
</organism>
<dbReference type="GeneID" id="10411"/>
<dbReference type="DisGeNET" id="10411"/>